<feature type="domain" description="CENP-T/Histone H4 histone fold" evidence="6">
    <location>
        <begin position="392"/>
        <end position="497"/>
    </location>
</feature>
<evidence type="ECO:0000256" key="1">
    <source>
        <dbReference type="ARBA" id="ARBA00004123"/>
    </source>
</evidence>
<reference evidence="7" key="1">
    <citation type="journal article" date="2023" name="Mol. Phylogenet. Evol.">
        <title>Genome-scale phylogeny and comparative genomics of the fungal order Sordariales.</title>
        <authorList>
            <person name="Hensen N."/>
            <person name="Bonometti L."/>
            <person name="Westerberg I."/>
            <person name="Brannstrom I.O."/>
            <person name="Guillou S."/>
            <person name="Cros-Aarteil S."/>
            <person name="Calhoun S."/>
            <person name="Haridas S."/>
            <person name="Kuo A."/>
            <person name="Mondo S."/>
            <person name="Pangilinan J."/>
            <person name="Riley R."/>
            <person name="LaButti K."/>
            <person name="Andreopoulos B."/>
            <person name="Lipzen A."/>
            <person name="Chen C."/>
            <person name="Yan M."/>
            <person name="Daum C."/>
            <person name="Ng V."/>
            <person name="Clum A."/>
            <person name="Steindorff A."/>
            <person name="Ohm R.A."/>
            <person name="Martin F."/>
            <person name="Silar P."/>
            <person name="Natvig D.O."/>
            <person name="Lalanne C."/>
            <person name="Gautier V."/>
            <person name="Ament-Velasquez S.L."/>
            <person name="Kruys A."/>
            <person name="Hutchinson M.I."/>
            <person name="Powell A.J."/>
            <person name="Barry K."/>
            <person name="Miller A.N."/>
            <person name="Grigoriev I.V."/>
            <person name="Debuchy R."/>
            <person name="Gladieux P."/>
            <person name="Hiltunen Thoren M."/>
            <person name="Johannesson H."/>
        </authorList>
    </citation>
    <scope>NUCLEOTIDE SEQUENCE</scope>
    <source>
        <strain evidence="7">PSN324</strain>
    </source>
</reference>
<accession>A0AAV9HQX5</accession>
<proteinExistence type="predicted"/>
<dbReference type="SUPFAM" id="SSF47113">
    <property type="entry name" value="Histone-fold"/>
    <property type="match status" value="1"/>
</dbReference>
<dbReference type="GO" id="GO:0003682">
    <property type="term" value="F:chromatin binding"/>
    <property type="evidence" value="ECO:0007669"/>
    <property type="project" value="TreeGrafter"/>
</dbReference>
<evidence type="ECO:0000259" key="6">
    <source>
        <dbReference type="Pfam" id="PF15511"/>
    </source>
</evidence>
<evidence type="ECO:0000313" key="7">
    <source>
        <dbReference type="EMBL" id="KAK4461391.1"/>
    </source>
</evidence>
<organism evidence="7 8">
    <name type="scientific">Cladorrhinum samala</name>
    <dbReference type="NCBI Taxonomy" id="585594"/>
    <lineage>
        <taxon>Eukaryota</taxon>
        <taxon>Fungi</taxon>
        <taxon>Dikarya</taxon>
        <taxon>Ascomycota</taxon>
        <taxon>Pezizomycotina</taxon>
        <taxon>Sordariomycetes</taxon>
        <taxon>Sordariomycetidae</taxon>
        <taxon>Sordariales</taxon>
        <taxon>Podosporaceae</taxon>
        <taxon>Cladorrhinum</taxon>
    </lineage>
</organism>
<comment type="caution">
    <text evidence="7">The sequence shown here is derived from an EMBL/GenBank/DDBJ whole genome shotgun (WGS) entry which is preliminary data.</text>
</comment>
<gene>
    <name evidence="7" type="ORF">QBC42DRAFT_94155</name>
</gene>
<feature type="region of interest" description="Disordered" evidence="5">
    <location>
        <begin position="1"/>
        <end position="67"/>
    </location>
</feature>
<protein>
    <submittedName>
        <fullName evidence="7">Centromere protein T</fullName>
    </submittedName>
</protein>
<feature type="compositionally biased region" description="Low complexity" evidence="5">
    <location>
        <begin position="116"/>
        <end position="129"/>
    </location>
</feature>
<dbReference type="EMBL" id="MU864992">
    <property type="protein sequence ID" value="KAK4461391.1"/>
    <property type="molecule type" value="Genomic_DNA"/>
</dbReference>
<dbReference type="CDD" id="cd22920">
    <property type="entry name" value="HFD_CENP-T"/>
    <property type="match status" value="1"/>
</dbReference>
<evidence type="ECO:0000256" key="3">
    <source>
        <dbReference type="ARBA" id="ARBA00022454"/>
    </source>
</evidence>
<dbReference type="InterPro" id="IPR035425">
    <property type="entry name" value="CENP-T/H4_C"/>
</dbReference>
<dbReference type="Proteomes" id="UP001321749">
    <property type="component" value="Unassembled WGS sequence"/>
</dbReference>
<evidence type="ECO:0000313" key="8">
    <source>
        <dbReference type="Proteomes" id="UP001321749"/>
    </source>
</evidence>
<evidence type="ECO:0000256" key="4">
    <source>
        <dbReference type="ARBA" id="ARBA00023242"/>
    </source>
</evidence>
<dbReference type="GO" id="GO:0000712">
    <property type="term" value="P:resolution of meiotic recombination intermediates"/>
    <property type="evidence" value="ECO:0007669"/>
    <property type="project" value="TreeGrafter"/>
</dbReference>
<dbReference type="GO" id="GO:0071821">
    <property type="term" value="C:FANCM-MHF complex"/>
    <property type="evidence" value="ECO:0007669"/>
    <property type="project" value="TreeGrafter"/>
</dbReference>
<dbReference type="Gene3D" id="1.10.20.10">
    <property type="entry name" value="Histone, subunit A"/>
    <property type="match status" value="1"/>
</dbReference>
<dbReference type="AlphaFoldDB" id="A0AAV9HQX5"/>
<evidence type="ECO:0000256" key="2">
    <source>
        <dbReference type="ARBA" id="ARBA00004286"/>
    </source>
</evidence>
<dbReference type="GO" id="GO:0031297">
    <property type="term" value="P:replication fork processing"/>
    <property type="evidence" value="ECO:0007669"/>
    <property type="project" value="TreeGrafter"/>
</dbReference>
<name>A0AAV9HQX5_9PEZI</name>
<dbReference type="Pfam" id="PF15511">
    <property type="entry name" value="CENP-T_C"/>
    <property type="match status" value="1"/>
</dbReference>
<dbReference type="InterPro" id="IPR009072">
    <property type="entry name" value="Histone-fold"/>
</dbReference>
<dbReference type="PANTHER" id="PTHR22980:SF5">
    <property type="entry name" value="CENP-T_HISTONE H4 HISTONE FOLD DOMAIN-CONTAINING PROTEIN"/>
    <property type="match status" value="1"/>
</dbReference>
<keyword evidence="8" id="KW-1185">Reference proteome</keyword>
<feature type="compositionally biased region" description="Acidic residues" evidence="5">
    <location>
        <begin position="304"/>
        <end position="321"/>
    </location>
</feature>
<feature type="compositionally biased region" description="Acidic residues" evidence="5">
    <location>
        <begin position="166"/>
        <end position="175"/>
    </location>
</feature>
<dbReference type="GO" id="GO:0046982">
    <property type="term" value="F:protein heterodimerization activity"/>
    <property type="evidence" value="ECO:0007669"/>
    <property type="project" value="InterPro"/>
</dbReference>
<sequence>MARESRPLDATPNRRASTAEPAVFTGRRSILQTPGSQARGAQRPLGLSASGRKVAPPTATPHARAAFRTIDSRRAAIFTPHRARRRSVREARDSPRDFLLSLGKVLAKTTEPIQTSSSSPGDGSRGSASRRGDDDDDPETTLGPMGMDYDDEDEELPKRPRLSLPIDEDEDDSDDLMPHRSVVIDDENFTMQSIEMPRRAFSEQPGGRLSMNSTRMSDFFNTNDMLHSGDVGNETGFFPTINMIDEENFSMGADLASPERLEDAGRRDTGQESDFGIQVPVDLDENTFMIAPQVQDSPDRYPLEEEDGEKEEEEEEENEPVYEDYAPLVDQRSDSYDGDLGELGDILDLEDEEAADGGTRQFDEETRTDILTAKRAEHRSSSKKKGVNISKHGIEYPSLPPAVVKRLAQNFAKMSGAKGKITPDAMTAIMQASEWYFEQLGEDLGAYAKHAGRKTIDESDVLTLMKRQRQINPQTTPFALAQRYLPRELLQDLRMAPPAPSRKRKKAAAGAEDEAGT</sequence>
<keyword evidence="3" id="KW-0158">Chromosome</keyword>
<reference evidence="7" key="2">
    <citation type="submission" date="2023-06" db="EMBL/GenBank/DDBJ databases">
        <authorList>
            <consortium name="Lawrence Berkeley National Laboratory"/>
            <person name="Mondo S.J."/>
            <person name="Hensen N."/>
            <person name="Bonometti L."/>
            <person name="Westerberg I."/>
            <person name="Brannstrom I.O."/>
            <person name="Guillou S."/>
            <person name="Cros-Aarteil S."/>
            <person name="Calhoun S."/>
            <person name="Haridas S."/>
            <person name="Kuo A."/>
            <person name="Pangilinan J."/>
            <person name="Riley R."/>
            <person name="Labutti K."/>
            <person name="Andreopoulos B."/>
            <person name="Lipzen A."/>
            <person name="Chen C."/>
            <person name="Yanf M."/>
            <person name="Daum C."/>
            <person name="Ng V."/>
            <person name="Clum A."/>
            <person name="Steindorff A."/>
            <person name="Ohm R."/>
            <person name="Martin F."/>
            <person name="Silar P."/>
            <person name="Natvig D."/>
            <person name="Lalanne C."/>
            <person name="Gautier V."/>
            <person name="Ament-Velasquez S.L."/>
            <person name="Kruys A."/>
            <person name="Hutchinson M.I."/>
            <person name="Powell A.J."/>
            <person name="Barry K."/>
            <person name="Miller A.N."/>
            <person name="Grigoriev I.V."/>
            <person name="Debuchy R."/>
            <person name="Gladieux P."/>
            <person name="Thoren M.H."/>
            <person name="Johannesson H."/>
        </authorList>
    </citation>
    <scope>NUCLEOTIDE SEQUENCE</scope>
    <source>
        <strain evidence="7">PSN324</strain>
    </source>
</reference>
<feature type="compositionally biased region" description="Low complexity" evidence="5">
    <location>
        <begin position="55"/>
        <end position="67"/>
    </location>
</feature>
<comment type="subcellular location">
    <subcellularLocation>
        <location evidence="2">Chromosome</location>
    </subcellularLocation>
    <subcellularLocation>
        <location evidence="1">Nucleus</location>
    </subcellularLocation>
</comment>
<feature type="region of interest" description="Disordered" evidence="5">
    <location>
        <begin position="109"/>
        <end position="179"/>
    </location>
</feature>
<dbReference type="PANTHER" id="PTHR22980">
    <property type="entry name" value="CORTISTATIN"/>
    <property type="match status" value="1"/>
</dbReference>
<dbReference type="GO" id="GO:0005694">
    <property type="term" value="C:chromosome"/>
    <property type="evidence" value="ECO:0007669"/>
    <property type="project" value="UniProtKB-SubCell"/>
</dbReference>
<keyword evidence="4" id="KW-0539">Nucleus</keyword>
<evidence type="ECO:0000256" key="5">
    <source>
        <dbReference type="SAM" id="MobiDB-lite"/>
    </source>
</evidence>
<feature type="region of interest" description="Disordered" evidence="5">
    <location>
        <begin position="293"/>
        <end position="321"/>
    </location>
</feature>
<feature type="region of interest" description="Disordered" evidence="5">
    <location>
        <begin position="491"/>
        <end position="517"/>
    </location>
</feature>